<sequence>MSRQPDARSVVTYRWQHCKGGYDVTDQSFCEANADRVRAWDGAHGDLCLVEVIRTPRGRWRITSTECAAGIPISGYDRRFPSPLDALGYVLKRSSRRPVEAVCRCGTPGAECD</sequence>
<dbReference type="Proteomes" id="UP001240150">
    <property type="component" value="Chromosome"/>
</dbReference>
<dbReference type="RefSeq" id="WP_284917096.1">
    <property type="nucleotide sequence ID" value="NZ_CP126980.1"/>
</dbReference>
<reference evidence="1 2" key="1">
    <citation type="submission" date="2023-06" db="EMBL/GenBank/DDBJ databases">
        <authorList>
            <person name="Yushchuk O."/>
            <person name="Binda E."/>
            <person name="Ruckert-Reed C."/>
            <person name="Fedorenko V."/>
            <person name="Kalinowski J."/>
            <person name="Marinelli F."/>
        </authorList>
    </citation>
    <scope>NUCLEOTIDE SEQUENCE [LARGE SCALE GENOMIC DNA]</scope>
    <source>
        <strain evidence="1 2">NRRL 3884</strain>
    </source>
</reference>
<organism evidence="1 2">
    <name type="scientific">Actinoplanes oblitus</name>
    <dbReference type="NCBI Taxonomy" id="3040509"/>
    <lineage>
        <taxon>Bacteria</taxon>
        <taxon>Bacillati</taxon>
        <taxon>Actinomycetota</taxon>
        <taxon>Actinomycetes</taxon>
        <taxon>Micromonosporales</taxon>
        <taxon>Micromonosporaceae</taxon>
        <taxon>Actinoplanes</taxon>
    </lineage>
</organism>
<gene>
    <name evidence="1" type="ORF">ACTOB_007915</name>
</gene>
<name>A0ABY8WD37_9ACTN</name>
<evidence type="ECO:0000313" key="2">
    <source>
        <dbReference type="Proteomes" id="UP001240150"/>
    </source>
</evidence>
<evidence type="ECO:0008006" key="3">
    <source>
        <dbReference type="Google" id="ProtNLM"/>
    </source>
</evidence>
<evidence type="ECO:0000313" key="1">
    <source>
        <dbReference type="EMBL" id="WIM95784.1"/>
    </source>
</evidence>
<dbReference type="EMBL" id="CP126980">
    <property type="protein sequence ID" value="WIM95784.1"/>
    <property type="molecule type" value="Genomic_DNA"/>
</dbReference>
<accession>A0ABY8WD37</accession>
<proteinExistence type="predicted"/>
<keyword evidence="2" id="KW-1185">Reference proteome</keyword>
<protein>
    <recommendedName>
        <fullName evidence="3">DUF397 domain-containing protein</fullName>
    </recommendedName>
</protein>